<dbReference type="PANTHER" id="PTHR33886:SF8">
    <property type="entry name" value="UNSATURATED RHAMNOGALACTURONAN HYDROLASE (EUROFUNG)"/>
    <property type="match status" value="1"/>
</dbReference>
<comment type="caution">
    <text evidence="2">The sequence shown here is derived from an EMBL/GenBank/DDBJ whole genome shotgun (WGS) entry which is preliminary data.</text>
</comment>
<proteinExistence type="predicted"/>
<dbReference type="InterPro" id="IPR012341">
    <property type="entry name" value="6hp_glycosidase-like_sf"/>
</dbReference>
<dbReference type="InterPro" id="IPR052043">
    <property type="entry name" value="PolySaccharide_Degr_Enz"/>
</dbReference>
<dbReference type="SUPFAM" id="SSF48208">
    <property type="entry name" value="Six-hairpin glycosidases"/>
    <property type="match status" value="1"/>
</dbReference>
<keyword evidence="1 2" id="KW-0378">Hydrolase</keyword>
<dbReference type="RefSeq" id="WP_302079641.1">
    <property type="nucleotide sequence ID" value="NZ_JAUKWQ010000014.1"/>
</dbReference>
<evidence type="ECO:0000313" key="2">
    <source>
        <dbReference type="EMBL" id="MDO1585356.1"/>
    </source>
</evidence>
<dbReference type="Pfam" id="PF07470">
    <property type="entry name" value="Glyco_hydro_88"/>
    <property type="match status" value="1"/>
</dbReference>
<dbReference type="Gene3D" id="1.50.10.10">
    <property type="match status" value="1"/>
</dbReference>
<dbReference type="EMBL" id="JAUKWQ010000014">
    <property type="protein sequence ID" value="MDO1585356.1"/>
    <property type="molecule type" value="Genomic_DNA"/>
</dbReference>
<sequence length="366" mass="40931">MALDGSTILANLDRLVAGMTGLKDDGRFHEPNLDGTAGDYISFDSWEWPQGVALYGLIRLWQFTDRADLKALIENWYEKRLTAGLPSLNVNTTAPMLGLSLLWRETKDDRWKAALDNWADRVVADMGRTEERAFEHHVSDKVNDDELWDDTLYMVGLFLASYGQGSGRREFVDEAALQFLVHARYLADTETGLWFHGWTFNGRHNFARARWARGNAWITAGVLDLFDLAELPKPVKDYLQGVLVAQVNGLLPLQAESGAWRTLLDDPTSYEETSATAGIGYGLLKGYRLGLGTEQWRKAGLKAVEFVLRNIDPQGTVLNVSYGTRMGHDLQFYKDIPIQPTGYGQALSILCLSEALNHVSTEAKVA</sequence>
<dbReference type="PANTHER" id="PTHR33886">
    <property type="entry name" value="UNSATURATED RHAMNOGALACTURONAN HYDROLASE (EUROFUNG)"/>
    <property type="match status" value="1"/>
</dbReference>
<organism evidence="2 3">
    <name type="scientific">Rhizobium oryzicola</name>
    <dbReference type="NCBI Taxonomy" id="1232668"/>
    <lineage>
        <taxon>Bacteria</taxon>
        <taxon>Pseudomonadati</taxon>
        <taxon>Pseudomonadota</taxon>
        <taxon>Alphaproteobacteria</taxon>
        <taxon>Hyphomicrobiales</taxon>
        <taxon>Rhizobiaceae</taxon>
        <taxon>Rhizobium/Agrobacterium group</taxon>
        <taxon>Rhizobium</taxon>
    </lineage>
</organism>
<keyword evidence="3" id="KW-1185">Reference proteome</keyword>
<evidence type="ECO:0000313" key="3">
    <source>
        <dbReference type="Proteomes" id="UP001169006"/>
    </source>
</evidence>
<reference evidence="2" key="1">
    <citation type="journal article" date="2015" name="Int. J. Syst. Evol. Microbiol.">
        <title>Rhizobium oryzicola sp. nov., potential plant-growth-promoting endophytic bacteria isolated from rice roots.</title>
        <authorList>
            <person name="Zhang X.X."/>
            <person name="Gao J.S."/>
            <person name="Cao Y.H."/>
            <person name="Sheirdil R.A."/>
            <person name="Wang X.C."/>
            <person name="Zhang L."/>
        </authorList>
    </citation>
    <scope>NUCLEOTIDE SEQUENCE</scope>
    <source>
        <strain evidence="2">05753</strain>
    </source>
</reference>
<dbReference type="GO" id="GO:0016787">
    <property type="term" value="F:hydrolase activity"/>
    <property type="evidence" value="ECO:0007669"/>
    <property type="project" value="UniProtKB-KW"/>
</dbReference>
<accession>A0ABT8T3U0</accession>
<reference evidence="2" key="2">
    <citation type="submission" date="2023-07" db="EMBL/GenBank/DDBJ databases">
        <authorList>
            <person name="Sun H."/>
        </authorList>
    </citation>
    <scope>NUCLEOTIDE SEQUENCE</scope>
    <source>
        <strain evidence="2">05753</strain>
    </source>
</reference>
<evidence type="ECO:0000256" key="1">
    <source>
        <dbReference type="ARBA" id="ARBA00022801"/>
    </source>
</evidence>
<name>A0ABT8T3U0_9HYPH</name>
<dbReference type="InterPro" id="IPR010905">
    <property type="entry name" value="Glyco_hydro_88"/>
</dbReference>
<dbReference type="InterPro" id="IPR008928">
    <property type="entry name" value="6-hairpin_glycosidase_sf"/>
</dbReference>
<gene>
    <name evidence="2" type="ORF">Q2T52_24960</name>
</gene>
<protein>
    <submittedName>
        <fullName evidence="2">Glycoside hydrolase family 88 protein</fullName>
    </submittedName>
</protein>
<dbReference type="Proteomes" id="UP001169006">
    <property type="component" value="Unassembled WGS sequence"/>
</dbReference>